<dbReference type="Gene3D" id="1.25.40.180">
    <property type="match status" value="1"/>
</dbReference>
<evidence type="ECO:0000313" key="8">
    <source>
        <dbReference type="EMBL" id="KAJ1733145.1"/>
    </source>
</evidence>
<accession>A0A9W7YEE4</accession>
<feature type="region of interest" description="Disordered" evidence="6">
    <location>
        <begin position="199"/>
        <end position="227"/>
    </location>
</feature>
<evidence type="ECO:0000256" key="1">
    <source>
        <dbReference type="ARBA" id="ARBA00010397"/>
    </source>
</evidence>
<organism evidence="8 9">
    <name type="scientific">Coemansia biformis</name>
    <dbReference type="NCBI Taxonomy" id="1286918"/>
    <lineage>
        <taxon>Eukaryota</taxon>
        <taxon>Fungi</taxon>
        <taxon>Fungi incertae sedis</taxon>
        <taxon>Zoopagomycota</taxon>
        <taxon>Kickxellomycotina</taxon>
        <taxon>Kickxellomycetes</taxon>
        <taxon>Kickxellales</taxon>
        <taxon>Kickxellaceae</taxon>
        <taxon>Coemansia</taxon>
    </lineage>
</organism>
<dbReference type="SMART" id="SM00515">
    <property type="entry name" value="eIF5C"/>
    <property type="match status" value="1"/>
</dbReference>
<dbReference type="PROSITE" id="PS51363">
    <property type="entry name" value="W2"/>
    <property type="match status" value="1"/>
</dbReference>
<dbReference type="CDD" id="cd11561">
    <property type="entry name" value="W2_eIF5"/>
    <property type="match status" value="1"/>
</dbReference>
<evidence type="ECO:0000256" key="6">
    <source>
        <dbReference type="SAM" id="MobiDB-lite"/>
    </source>
</evidence>
<dbReference type="Gene3D" id="2.20.25.350">
    <property type="match status" value="1"/>
</dbReference>
<dbReference type="InterPro" id="IPR003307">
    <property type="entry name" value="W2_domain"/>
</dbReference>
<evidence type="ECO:0000256" key="5">
    <source>
        <dbReference type="ARBA" id="ARBA00023134"/>
    </source>
</evidence>
<dbReference type="GO" id="GO:0005092">
    <property type="term" value="F:GDP-dissociation inhibitor activity"/>
    <property type="evidence" value="ECO:0007669"/>
    <property type="project" value="TreeGrafter"/>
</dbReference>
<keyword evidence="9" id="KW-1185">Reference proteome</keyword>
<dbReference type="SUPFAM" id="SSF100966">
    <property type="entry name" value="Translation initiation factor 2 beta, aIF2beta, N-terminal domain"/>
    <property type="match status" value="1"/>
</dbReference>
<dbReference type="PANTHER" id="PTHR23001:SF7">
    <property type="entry name" value="EUKARYOTIC TRANSLATION INITIATION FACTOR 5"/>
    <property type="match status" value="1"/>
</dbReference>
<dbReference type="EMBL" id="JANBOI010000163">
    <property type="protein sequence ID" value="KAJ1733145.1"/>
    <property type="molecule type" value="Genomic_DNA"/>
</dbReference>
<dbReference type="SUPFAM" id="SSF48371">
    <property type="entry name" value="ARM repeat"/>
    <property type="match status" value="1"/>
</dbReference>
<dbReference type="GO" id="GO:0005829">
    <property type="term" value="C:cytosol"/>
    <property type="evidence" value="ECO:0007669"/>
    <property type="project" value="TreeGrafter"/>
</dbReference>
<dbReference type="Gene3D" id="3.30.30.170">
    <property type="match status" value="1"/>
</dbReference>
<dbReference type="SMART" id="SM00653">
    <property type="entry name" value="eIF2B_5"/>
    <property type="match status" value="1"/>
</dbReference>
<evidence type="ECO:0000256" key="2">
    <source>
        <dbReference type="ARBA" id="ARBA00022540"/>
    </source>
</evidence>
<comment type="similarity">
    <text evidence="1">Belongs to the eIF-2-beta/eIF-5 family.</text>
</comment>
<comment type="caution">
    <text evidence="8">The sequence shown here is derived from an EMBL/GenBank/DDBJ whole genome shotgun (WGS) entry which is preliminary data.</text>
</comment>
<dbReference type="GO" id="GO:0001732">
    <property type="term" value="P:formation of cytoplasmic translation initiation complex"/>
    <property type="evidence" value="ECO:0007669"/>
    <property type="project" value="TreeGrafter"/>
</dbReference>
<dbReference type="Pfam" id="PF02020">
    <property type="entry name" value="W2"/>
    <property type="match status" value="1"/>
</dbReference>
<dbReference type="GO" id="GO:0003743">
    <property type="term" value="F:translation initiation factor activity"/>
    <property type="evidence" value="ECO:0007669"/>
    <property type="project" value="UniProtKB-KW"/>
</dbReference>
<dbReference type="PANTHER" id="PTHR23001">
    <property type="entry name" value="EUKARYOTIC TRANSLATION INITIATION FACTOR"/>
    <property type="match status" value="1"/>
</dbReference>
<dbReference type="SUPFAM" id="SSF75689">
    <property type="entry name" value="Zinc-binding domain of translation initiation factor 2 beta"/>
    <property type="match status" value="1"/>
</dbReference>
<reference evidence="8" key="1">
    <citation type="submission" date="2022-07" db="EMBL/GenBank/DDBJ databases">
        <title>Phylogenomic reconstructions and comparative analyses of Kickxellomycotina fungi.</title>
        <authorList>
            <person name="Reynolds N.K."/>
            <person name="Stajich J.E."/>
            <person name="Barry K."/>
            <person name="Grigoriev I.V."/>
            <person name="Crous P."/>
            <person name="Smith M.E."/>
        </authorList>
    </citation>
    <scope>NUCLEOTIDE SEQUENCE</scope>
    <source>
        <strain evidence="8">BCRC 34381</strain>
    </source>
</reference>
<keyword evidence="5" id="KW-0342">GTP-binding</keyword>
<dbReference type="GO" id="GO:0005525">
    <property type="term" value="F:GTP binding"/>
    <property type="evidence" value="ECO:0007669"/>
    <property type="project" value="UniProtKB-KW"/>
</dbReference>
<keyword evidence="4" id="KW-0648">Protein biosynthesis</keyword>
<evidence type="ECO:0000259" key="7">
    <source>
        <dbReference type="PROSITE" id="PS51363"/>
    </source>
</evidence>
<protein>
    <submittedName>
        <fullName evidence="8">Eukaryotic translation initiation factor 5</fullName>
    </submittedName>
</protein>
<dbReference type="OrthoDB" id="10250831at2759"/>
<keyword evidence="2 8" id="KW-0396">Initiation factor</keyword>
<dbReference type="InterPro" id="IPR016190">
    <property type="entry name" value="Transl_init_fac_IF2/IF5_Zn-bd"/>
</dbReference>
<evidence type="ECO:0000256" key="4">
    <source>
        <dbReference type="ARBA" id="ARBA00022917"/>
    </source>
</evidence>
<gene>
    <name evidence="8" type="primary">TIF5</name>
    <name evidence="8" type="ORF">LPJ61_001703</name>
</gene>
<sequence length="385" mass="42375">MATSVNIRRDVKDPFYRYKMPRLQSKVEGKGNGIKTVLPNIVDVAKALSRPPTYPTKYFGNELGAQTKVEGKDEKFIVNGAHDSERLQSLLDGFIERFVLCGSCKNPETDLIIKDQIIIRKCGACGSNSDVDMRHRLATYIIKNPPPKAKKAGKHAAASNNDDAAEDDVGALTHGTASLAVSDEDDDDDDWHCDEEVLRSIGNPGPLAQQAGSDDADADADGDDANSDGVDPFDVLGDFIGEGQHDDEAVFAKAKELDLHTNHRALVVVIQCVFEGSTTLVKDIAKHKKLLTRFGNSEKHQRAIIGGFERLIAANPDALLSKTPATLMALFDKEIVEEEVFLEWGKKPSKKYVEKDDAKRIHKAAQSFLEWLENAEEESDDEDDE</sequence>
<keyword evidence="3" id="KW-0547">Nucleotide-binding</keyword>
<dbReference type="InterPro" id="IPR002735">
    <property type="entry name" value="Transl_init_fac_IF2/IF5_dom"/>
</dbReference>
<dbReference type="InterPro" id="IPR016024">
    <property type="entry name" value="ARM-type_fold"/>
</dbReference>
<evidence type="ECO:0000256" key="3">
    <source>
        <dbReference type="ARBA" id="ARBA00022741"/>
    </source>
</evidence>
<name>A0A9W7YEE4_9FUNG</name>
<dbReference type="Pfam" id="PF01873">
    <property type="entry name" value="eIF-5_eIF-2B"/>
    <property type="match status" value="1"/>
</dbReference>
<dbReference type="FunFam" id="2.20.25.350:FF:000001">
    <property type="entry name" value="Eukaryotic translation initiation factor 5"/>
    <property type="match status" value="1"/>
</dbReference>
<feature type="region of interest" description="Disordered" evidence="6">
    <location>
        <begin position="142"/>
        <end position="168"/>
    </location>
</feature>
<dbReference type="GO" id="GO:0071074">
    <property type="term" value="F:eukaryotic initiation factor eIF2 binding"/>
    <property type="evidence" value="ECO:0007669"/>
    <property type="project" value="TreeGrafter"/>
</dbReference>
<feature type="compositionally biased region" description="Acidic residues" evidence="6">
    <location>
        <begin position="214"/>
        <end position="226"/>
    </location>
</feature>
<dbReference type="FunFam" id="3.30.30.170:FF:000002">
    <property type="entry name" value="Eukaryotic translation initiation factor 5"/>
    <property type="match status" value="1"/>
</dbReference>
<dbReference type="AlphaFoldDB" id="A0A9W7YEE4"/>
<proteinExistence type="inferred from homology"/>
<dbReference type="InterPro" id="IPR045196">
    <property type="entry name" value="IF2/IF5"/>
</dbReference>
<feature type="domain" description="W2" evidence="7">
    <location>
        <begin position="226"/>
        <end position="382"/>
    </location>
</feature>
<evidence type="ECO:0000313" key="9">
    <source>
        <dbReference type="Proteomes" id="UP001143981"/>
    </source>
</evidence>
<dbReference type="InterPro" id="IPR016189">
    <property type="entry name" value="Transl_init_fac_IF2/IF5_N"/>
</dbReference>
<dbReference type="Proteomes" id="UP001143981">
    <property type="component" value="Unassembled WGS sequence"/>
</dbReference>